<gene>
    <name evidence="1" type="ORF">CEXT_548031</name>
</gene>
<name>A0AAV4NXR2_CAEEX</name>
<sequence>MKLFCRSYISVIAERKERETTGVGGPLFFSGCKYFLCYPPPSPPQHIRLKRALETNRASSGLLNKVGSPVRYSTKIEFHTGATLKAISALLPPTIPSPFSPSSPSSSSSSSWGVFLSPPPHGTPVPYLKFNFRLTVNTEYAYSGRRRAEDQ</sequence>
<accession>A0AAV4NXR2</accession>
<keyword evidence="2" id="KW-1185">Reference proteome</keyword>
<dbReference type="PROSITE" id="PS51257">
    <property type="entry name" value="PROKAR_LIPOPROTEIN"/>
    <property type="match status" value="1"/>
</dbReference>
<protein>
    <submittedName>
        <fullName evidence="1">Uncharacterized protein</fullName>
    </submittedName>
</protein>
<evidence type="ECO:0000313" key="1">
    <source>
        <dbReference type="EMBL" id="GIX89551.1"/>
    </source>
</evidence>
<evidence type="ECO:0000313" key="2">
    <source>
        <dbReference type="Proteomes" id="UP001054945"/>
    </source>
</evidence>
<dbReference type="AlphaFoldDB" id="A0AAV4NXR2"/>
<dbReference type="EMBL" id="BPLR01003873">
    <property type="protein sequence ID" value="GIX89551.1"/>
    <property type="molecule type" value="Genomic_DNA"/>
</dbReference>
<comment type="caution">
    <text evidence="1">The sequence shown here is derived from an EMBL/GenBank/DDBJ whole genome shotgun (WGS) entry which is preliminary data.</text>
</comment>
<reference evidence="1 2" key="1">
    <citation type="submission" date="2021-06" db="EMBL/GenBank/DDBJ databases">
        <title>Caerostris extrusa draft genome.</title>
        <authorList>
            <person name="Kono N."/>
            <person name="Arakawa K."/>
        </authorList>
    </citation>
    <scope>NUCLEOTIDE SEQUENCE [LARGE SCALE GENOMIC DNA]</scope>
</reference>
<dbReference type="Proteomes" id="UP001054945">
    <property type="component" value="Unassembled WGS sequence"/>
</dbReference>
<proteinExistence type="predicted"/>
<organism evidence="1 2">
    <name type="scientific">Caerostris extrusa</name>
    <name type="common">Bark spider</name>
    <name type="synonym">Caerostris bankana</name>
    <dbReference type="NCBI Taxonomy" id="172846"/>
    <lineage>
        <taxon>Eukaryota</taxon>
        <taxon>Metazoa</taxon>
        <taxon>Ecdysozoa</taxon>
        <taxon>Arthropoda</taxon>
        <taxon>Chelicerata</taxon>
        <taxon>Arachnida</taxon>
        <taxon>Araneae</taxon>
        <taxon>Araneomorphae</taxon>
        <taxon>Entelegynae</taxon>
        <taxon>Araneoidea</taxon>
        <taxon>Araneidae</taxon>
        <taxon>Caerostris</taxon>
    </lineage>
</organism>